<reference evidence="1" key="1">
    <citation type="submission" date="2021-08" db="EMBL/GenBank/DDBJ databases">
        <title>Chromosome-Level Trichoderma cornu-damae using Hi-C Data.</title>
        <authorList>
            <person name="Kim C.S."/>
        </authorList>
    </citation>
    <scope>NUCLEOTIDE SEQUENCE</scope>
    <source>
        <strain evidence="1">KA19-0412C</strain>
    </source>
</reference>
<protein>
    <submittedName>
        <fullName evidence="1">Uncharacterized protein</fullName>
    </submittedName>
</protein>
<accession>A0A9P8TXR9</accession>
<proteinExistence type="predicted"/>
<dbReference type="EMBL" id="JAIWOZ010000002">
    <property type="protein sequence ID" value="KAH6608362.1"/>
    <property type="molecule type" value="Genomic_DNA"/>
</dbReference>
<evidence type="ECO:0000313" key="2">
    <source>
        <dbReference type="Proteomes" id="UP000827724"/>
    </source>
</evidence>
<organism evidence="1 2">
    <name type="scientific">Trichoderma cornu-damae</name>
    <dbReference type="NCBI Taxonomy" id="654480"/>
    <lineage>
        <taxon>Eukaryota</taxon>
        <taxon>Fungi</taxon>
        <taxon>Dikarya</taxon>
        <taxon>Ascomycota</taxon>
        <taxon>Pezizomycotina</taxon>
        <taxon>Sordariomycetes</taxon>
        <taxon>Hypocreomycetidae</taxon>
        <taxon>Hypocreales</taxon>
        <taxon>Hypocreaceae</taxon>
        <taxon>Trichoderma</taxon>
    </lineage>
</organism>
<gene>
    <name evidence="1" type="ORF">Trco_001708</name>
</gene>
<sequence>MARISCADNLKLWGIELLHGDRCVGGGRTSGIAPKGDPWLRPDSRDVAGPCCSPNAVEDRMTGDFACCKRRLWTLKIRHDDNRFLDKHRLCEE</sequence>
<keyword evidence="2" id="KW-1185">Reference proteome</keyword>
<evidence type="ECO:0000313" key="1">
    <source>
        <dbReference type="EMBL" id="KAH6608362.1"/>
    </source>
</evidence>
<comment type="caution">
    <text evidence="1">The sequence shown here is derived from an EMBL/GenBank/DDBJ whole genome shotgun (WGS) entry which is preliminary data.</text>
</comment>
<dbReference type="Proteomes" id="UP000827724">
    <property type="component" value="Unassembled WGS sequence"/>
</dbReference>
<dbReference type="AlphaFoldDB" id="A0A9P8TXR9"/>
<name>A0A9P8TXR9_9HYPO</name>